<dbReference type="RefSeq" id="WP_065621306.1">
    <property type="nucleotide sequence ID" value="NZ_LYOZ01000052.1"/>
</dbReference>
<reference evidence="2 3" key="1">
    <citation type="submission" date="2016-05" db="EMBL/GenBank/DDBJ databases">
        <authorList>
            <person name="Prochazka B."/>
            <person name="Indra A."/>
            <person name="Hasenberger P."/>
            <person name="Blaschitz M."/>
            <person name="Wagner L."/>
            <person name="Wewalka G."/>
            <person name="Sorschag S."/>
            <person name="Schmid D."/>
            <person name="Ruppitsch W."/>
        </authorList>
    </citation>
    <scope>NUCLEOTIDE SEQUENCE [LARGE SCALE GENOMIC DNA]</scope>
    <source>
        <strain evidence="2 3">974010_12</strain>
    </source>
</reference>
<gene>
    <name evidence="2" type="ORF">A8135_05740</name>
</gene>
<dbReference type="EMBL" id="LYOZ01000052">
    <property type="protein sequence ID" value="OCH97129.1"/>
    <property type="molecule type" value="Genomic_DNA"/>
</dbReference>
<dbReference type="Proteomes" id="UP000093336">
    <property type="component" value="Unassembled WGS sequence"/>
</dbReference>
<name>A0ABX2XR92_9GAMM</name>
<protein>
    <recommendedName>
        <fullName evidence="1">DUF3644 domain-containing protein</fullName>
    </recommendedName>
</protein>
<sequence>MSQNKSSDSLNDTEKFVHNLFQKSKNAFLTAIQLYNSPTQLSRIELFTILITNAWELLLKGEIVQSSNELSAIYKNSSKSISCRNALIKQYPENSNVRKNIEVILDIRDQAVHLAINELQYDLCRLFQSTIINYVKKYNELMGATPFSSMNSGLLNLIVDGNPVSTNL</sequence>
<evidence type="ECO:0000313" key="3">
    <source>
        <dbReference type="Proteomes" id="UP000093336"/>
    </source>
</evidence>
<organism evidence="2 3">
    <name type="scientific">Legionella jamestowniensis</name>
    <dbReference type="NCBI Taxonomy" id="455"/>
    <lineage>
        <taxon>Bacteria</taxon>
        <taxon>Pseudomonadati</taxon>
        <taxon>Pseudomonadota</taxon>
        <taxon>Gammaproteobacteria</taxon>
        <taxon>Legionellales</taxon>
        <taxon>Legionellaceae</taxon>
        <taxon>Legionella</taxon>
    </lineage>
</organism>
<evidence type="ECO:0000313" key="2">
    <source>
        <dbReference type="EMBL" id="OCH97129.1"/>
    </source>
</evidence>
<accession>A0ABX2XR92</accession>
<evidence type="ECO:0000259" key="1">
    <source>
        <dbReference type="Pfam" id="PF12358"/>
    </source>
</evidence>
<proteinExistence type="predicted"/>
<comment type="caution">
    <text evidence="2">The sequence shown here is derived from an EMBL/GenBank/DDBJ whole genome shotgun (WGS) entry which is preliminary data.</text>
</comment>
<dbReference type="Pfam" id="PF12358">
    <property type="entry name" value="DUF3644"/>
    <property type="match status" value="1"/>
</dbReference>
<feature type="domain" description="DUF3644" evidence="1">
    <location>
        <begin position="20"/>
        <end position="162"/>
    </location>
</feature>
<keyword evidence="3" id="KW-1185">Reference proteome</keyword>
<dbReference type="InterPro" id="IPR022104">
    <property type="entry name" value="DUF3644"/>
</dbReference>